<evidence type="ECO:0000313" key="2">
    <source>
        <dbReference type="EMBL" id="GHI36092.1"/>
    </source>
</evidence>
<sequence>MYSATVAVSSAAATGSAGSPVPLTGPAPPALRAPNLNLEVIPDSLVGPNRYLRRTDGFCAPVVQPAHHRAAYH</sequence>
<evidence type="ECO:0008006" key="4">
    <source>
        <dbReference type="Google" id="ProtNLM"/>
    </source>
</evidence>
<evidence type="ECO:0000256" key="1">
    <source>
        <dbReference type="SAM" id="MobiDB-lite"/>
    </source>
</evidence>
<organism evidence="2 3">
    <name type="scientific">Streptomyces violascens</name>
    <dbReference type="NCBI Taxonomy" id="67381"/>
    <lineage>
        <taxon>Bacteria</taxon>
        <taxon>Bacillati</taxon>
        <taxon>Actinomycetota</taxon>
        <taxon>Actinomycetes</taxon>
        <taxon>Kitasatosporales</taxon>
        <taxon>Streptomycetaceae</taxon>
        <taxon>Streptomyces</taxon>
    </lineage>
</organism>
<keyword evidence="3" id="KW-1185">Reference proteome</keyword>
<feature type="compositionally biased region" description="Low complexity" evidence="1">
    <location>
        <begin position="1"/>
        <end position="19"/>
    </location>
</feature>
<protein>
    <recommendedName>
        <fullName evidence="4">Secreted protein</fullName>
    </recommendedName>
</protein>
<gene>
    <name evidence="2" type="ORF">Sviol_05000</name>
</gene>
<accession>A0ABQ3QFQ6</accession>
<feature type="region of interest" description="Disordered" evidence="1">
    <location>
        <begin position="1"/>
        <end position="28"/>
    </location>
</feature>
<dbReference type="Proteomes" id="UP001050808">
    <property type="component" value="Unassembled WGS sequence"/>
</dbReference>
<evidence type="ECO:0000313" key="3">
    <source>
        <dbReference type="Proteomes" id="UP001050808"/>
    </source>
</evidence>
<dbReference type="EMBL" id="BNDY01000002">
    <property type="protein sequence ID" value="GHI36092.1"/>
    <property type="molecule type" value="Genomic_DNA"/>
</dbReference>
<comment type="caution">
    <text evidence="2">The sequence shown here is derived from an EMBL/GenBank/DDBJ whole genome shotgun (WGS) entry which is preliminary data.</text>
</comment>
<proteinExistence type="predicted"/>
<name>A0ABQ3QFQ6_9ACTN</name>
<reference evidence="2" key="1">
    <citation type="submission" date="2024-05" db="EMBL/GenBank/DDBJ databases">
        <title>Whole genome shotgun sequence of Streptomyces violascens NBRC 12920.</title>
        <authorList>
            <person name="Komaki H."/>
            <person name="Tamura T."/>
        </authorList>
    </citation>
    <scope>NUCLEOTIDE SEQUENCE</scope>
    <source>
        <strain evidence="2">NBRC 12920</strain>
    </source>
</reference>